<accession>B8GUL8</accession>
<feature type="transmembrane region" description="Helical" evidence="1">
    <location>
        <begin position="43"/>
        <end position="60"/>
    </location>
</feature>
<dbReference type="AlphaFoldDB" id="B8GUL8"/>
<evidence type="ECO:0008006" key="4">
    <source>
        <dbReference type="Google" id="ProtNLM"/>
    </source>
</evidence>
<feature type="transmembrane region" description="Helical" evidence="1">
    <location>
        <begin position="17"/>
        <end position="37"/>
    </location>
</feature>
<keyword evidence="1" id="KW-0812">Transmembrane</keyword>
<dbReference type="KEGG" id="tgr:Tgr7_2258"/>
<proteinExistence type="predicted"/>
<evidence type="ECO:0000256" key="1">
    <source>
        <dbReference type="SAM" id="Phobius"/>
    </source>
</evidence>
<evidence type="ECO:0000313" key="3">
    <source>
        <dbReference type="Proteomes" id="UP000002383"/>
    </source>
</evidence>
<name>B8GUL8_THISH</name>
<evidence type="ECO:0000313" key="2">
    <source>
        <dbReference type="EMBL" id="ACL73338.1"/>
    </source>
</evidence>
<dbReference type="Proteomes" id="UP000002383">
    <property type="component" value="Chromosome"/>
</dbReference>
<feature type="transmembrane region" description="Helical" evidence="1">
    <location>
        <begin position="80"/>
        <end position="102"/>
    </location>
</feature>
<dbReference type="RefSeq" id="WP_012638814.1">
    <property type="nucleotide sequence ID" value="NC_011901.1"/>
</dbReference>
<dbReference type="HOGENOM" id="CLU_121405_0_0_6"/>
<keyword evidence="1" id="KW-0472">Membrane</keyword>
<keyword evidence="1" id="KW-1133">Transmembrane helix</keyword>
<gene>
    <name evidence="2" type="ordered locus">Tgr7_2258</name>
</gene>
<organism evidence="2 3">
    <name type="scientific">Thioalkalivibrio sulfidiphilus (strain HL-EbGR7)</name>
    <dbReference type="NCBI Taxonomy" id="396588"/>
    <lineage>
        <taxon>Bacteria</taxon>
        <taxon>Pseudomonadati</taxon>
        <taxon>Pseudomonadota</taxon>
        <taxon>Gammaproteobacteria</taxon>
        <taxon>Chromatiales</taxon>
        <taxon>Ectothiorhodospiraceae</taxon>
        <taxon>Thioalkalivibrio</taxon>
    </lineage>
</organism>
<dbReference type="EMBL" id="CP001339">
    <property type="protein sequence ID" value="ACL73338.1"/>
    <property type="molecule type" value="Genomic_DNA"/>
</dbReference>
<dbReference type="eggNOG" id="ENOG5032XAV">
    <property type="taxonomic scope" value="Bacteria"/>
</dbReference>
<keyword evidence="3" id="KW-1185">Reference proteome</keyword>
<sequence precursor="true">MDQLERRRHLHTITRRLIILAGLSLVLSGIIFAAAFLGTGRLMLSWLCFQCGIIGGFVSIQQRLKDIQDDELQLLAESWFSVLLIPVYGGIFALVLYVLFIAQLVGGQLFPSFHIPAFSVPPSSENIHALLTETLPASGPDLAKLIFWSFVAGFSERFVPQVVQGIVQRGSDEGDKGKGKSQP</sequence>
<protein>
    <recommendedName>
        <fullName evidence="4">Transmembrane protein</fullName>
    </recommendedName>
</protein>
<reference evidence="2 3" key="1">
    <citation type="journal article" date="2011" name="Stand. Genomic Sci.">
        <title>Complete genome sequence of 'Thioalkalivibrio sulfidophilus' HL-EbGr7.</title>
        <authorList>
            <person name="Muyzer G."/>
            <person name="Sorokin D.Y."/>
            <person name="Mavromatis K."/>
            <person name="Lapidus A."/>
            <person name="Clum A."/>
            <person name="Ivanova N."/>
            <person name="Pati A."/>
            <person name="d'Haeseleer P."/>
            <person name="Woyke T."/>
            <person name="Kyrpides N.C."/>
        </authorList>
    </citation>
    <scope>NUCLEOTIDE SEQUENCE [LARGE SCALE GENOMIC DNA]</scope>
    <source>
        <strain evidence="2 3">HL-EbGR7</strain>
    </source>
</reference>